<evidence type="ECO:0000313" key="1">
    <source>
        <dbReference type="EMBL" id="RDB16373.1"/>
    </source>
</evidence>
<comment type="caution">
    <text evidence="1">The sequence shown here is derived from an EMBL/GenBank/DDBJ whole genome shotgun (WGS) entry which is preliminary data.</text>
</comment>
<sequence length="90" mass="10274">MELYHPTPYQDGNIFLLGNVEILSNYGQALGRVRQQIIVGISLVKNELGSVDRECRHPAGTEQLLPPIVTRYLKPQWLTPNFRNIKNQMA</sequence>
<reference evidence="1" key="1">
    <citation type="submission" date="2018-04" db="EMBL/GenBank/DDBJ databases">
        <title>Whole genome sequencing of Hypsizygus marmoreus.</title>
        <authorList>
            <person name="Choi I.-G."/>
            <person name="Min B."/>
            <person name="Kim J.-G."/>
            <person name="Kim S."/>
            <person name="Oh Y.-L."/>
            <person name="Kong W.-S."/>
            <person name="Park H."/>
            <person name="Jeong J."/>
            <person name="Song E.-S."/>
        </authorList>
    </citation>
    <scope>NUCLEOTIDE SEQUENCE [LARGE SCALE GENOMIC DNA]</scope>
    <source>
        <strain evidence="1">51987-8</strain>
    </source>
</reference>
<organism evidence="1 2">
    <name type="scientific">Hypsizygus marmoreus</name>
    <name type="common">White beech mushroom</name>
    <name type="synonym">Agaricus marmoreus</name>
    <dbReference type="NCBI Taxonomy" id="39966"/>
    <lineage>
        <taxon>Eukaryota</taxon>
        <taxon>Fungi</taxon>
        <taxon>Dikarya</taxon>
        <taxon>Basidiomycota</taxon>
        <taxon>Agaricomycotina</taxon>
        <taxon>Agaricomycetes</taxon>
        <taxon>Agaricomycetidae</taxon>
        <taxon>Agaricales</taxon>
        <taxon>Tricholomatineae</taxon>
        <taxon>Lyophyllaceae</taxon>
        <taxon>Hypsizygus</taxon>
    </lineage>
</organism>
<keyword evidence="2" id="KW-1185">Reference proteome</keyword>
<name>A0A369J9E3_HYPMA</name>
<evidence type="ECO:0000313" key="2">
    <source>
        <dbReference type="Proteomes" id="UP000076154"/>
    </source>
</evidence>
<proteinExistence type="predicted"/>
<accession>A0A369J9E3</accession>
<gene>
    <name evidence="1" type="ORF">Hypma_002881</name>
</gene>
<dbReference type="EMBL" id="LUEZ02000124">
    <property type="protein sequence ID" value="RDB16373.1"/>
    <property type="molecule type" value="Genomic_DNA"/>
</dbReference>
<dbReference type="Proteomes" id="UP000076154">
    <property type="component" value="Unassembled WGS sequence"/>
</dbReference>
<protein>
    <submittedName>
        <fullName evidence="1">Uncharacterized protein</fullName>
    </submittedName>
</protein>
<dbReference type="InParanoid" id="A0A369J9E3"/>
<dbReference type="AlphaFoldDB" id="A0A369J9E3"/>